<dbReference type="InterPro" id="IPR046111">
    <property type="entry name" value="DUF6048"/>
</dbReference>
<reference evidence="2 3" key="1">
    <citation type="journal article" date="2015" name="Int. J. Syst. Evol. Microbiol.">
        <title>Carboxylicivirga linearis sp. nov., isolated from a sea cucumber culture pond.</title>
        <authorList>
            <person name="Wang F.Q."/>
            <person name="Zhou Y.X."/>
            <person name="Lin X.Z."/>
            <person name="Chen G.J."/>
            <person name="Du Z.J."/>
        </authorList>
    </citation>
    <scope>NUCLEOTIDE SEQUENCE [LARGE SCALE GENOMIC DNA]</scope>
    <source>
        <strain evidence="2 3">FB218</strain>
    </source>
</reference>
<keyword evidence="3" id="KW-1185">Reference proteome</keyword>
<organism evidence="2 3">
    <name type="scientific">Carboxylicivirga linearis</name>
    <dbReference type="NCBI Taxonomy" id="1628157"/>
    <lineage>
        <taxon>Bacteria</taxon>
        <taxon>Pseudomonadati</taxon>
        <taxon>Bacteroidota</taxon>
        <taxon>Bacteroidia</taxon>
        <taxon>Marinilabiliales</taxon>
        <taxon>Marinilabiliaceae</taxon>
        <taxon>Carboxylicivirga</taxon>
    </lineage>
</organism>
<dbReference type="EMBL" id="JAGUCO010000006">
    <property type="protein sequence ID" value="MBS2098819.1"/>
    <property type="molecule type" value="Genomic_DNA"/>
</dbReference>
<comment type="caution">
    <text evidence="2">The sequence shown here is derived from an EMBL/GenBank/DDBJ whole genome shotgun (WGS) entry which is preliminary data.</text>
</comment>
<name>A0ABS5JV98_9BACT</name>
<evidence type="ECO:0008006" key="4">
    <source>
        <dbReference type="Google" id="ProtNLM"/>
    </source>
</evidence>
<evidence type="ECO:0000313" key="3">
    <source>
        <dbReference type="Proteomes" id="UP000708576"/>
    </source>
</evidence>
<evidence type="ECO:0000256" key="1">
    <source>
        <dbReference type="SAM" id="SignalP"/>
    </source>
</evidence>
<sequence length="229" mass="26340">MPKMLRYLFSISLLITCTIAFSQETEEANSLEKPSFDPGIAIGINVGTFIVPFFEPERLGLEATGRIQFNNKWFAVGELGYENVSFDKDSYDYDSNGSFLRLGVDYNIFRVEEIGNNDNIILGFRYGFGVTDYKSNRYTINDDYWGDYEGTVGSGTSTAHWGEFVFGLRSEIFKNFYMGWSVRARALFYINNTQQLEPYAIPGYGKRDNSTNVSFTYNLEYYLPLRKKK</sequence>
<proteinExistence type="predicted"/>
<dbReference type="Pfam" id="PF19515">
    <property type="entry name" value="DUF6048"/>
    <property type="match status" value="1"/>
</dbReference>
<feature type="chain" id="PRO_5045444098" description="Outer membrane protein beta-barrel domain-containing protein" evidence="1">
    <location>
        <begin position="23"/>
        <end position="229"/>
    </location>
</feature>
<feature type="signal peptide" evidence="1">
    <location>
        <begin position="1"/>
        <end position="22"/>
    </location>
</feature>
<keyword evidence="1" id="KW-0732">Signal</keyword>
<evidence type="ECO:0000313" key="2">
    <source>
        <dbReference type="EMBL" id="MBS2098819.1"/>
    </source>
</evidence>
<accession>A0ABS5JV98</accession>
<gene>
    <name evidence="2" type="ORF">KEM10_11060</name>
</gene>
<dbReference type="Proteomes" id="UP000708576">
    <property type="component" value="Unassembled WGS sequence"/>
</dbReference>
<dbReference type="RefSeq" id="WP_212216061.1">
    <property type="nucleotide sequence ID" value="NZ_JAGUCO010000006.1"/>
</dbReference>
<protein>
    <recommendedName>
        <fullName evidence="4">Outer membrane protein beta-barrel domain-containing protein</fullName>
    </recommendedName>
</protein>